<dbReference type="EMBL" id="JAHXZJ010000374">
    <property type="protein sequence ID" value="KAH0560310.1"/>
    <property type="molecule type" value="Genomic_DNA"/>
</dbReference>
<dbReference type="GO" id="GO:0031410">
    <property type="term" value="C:cytoplasmic vesicle"/>
    <property type="evidence" value="ECO:0007669"/>
    <property type="project" value="TreeGrafter"/>
</dbReference>
<keyword evidence="2" id="KW-0175">Coiled coil</keyword>
<evidence type="ECO:0000313" key="5">
    <source>
        <dbReference type="EMBL" id="KAH0560310.1"/>
    </source>
</evidence>
<protein>
    <recommendedName>
        <fullName evidence="4">HAP1 N-terminal domain-containing protein</fullName>
    </recommendedName>
</protein>
<evidence type="ECO:0000313" key="6">
    <source>
        <dbReference type="Proteomes" id="UP000826195"/>
    </source>
</evidence>
<evidence type="ECO:0000256" key="1">
    <source>
        <dbReference type="ARBA" id="ARBA00004173"/>
    </source>
</evidence>
<keyword evidence="6" id="KW-1185">Reference proteome</keyword>
<dbReference type="Pfam" id="PF04849">
    <property type="entry name" value="HAP1_N"/>
    <property type="match status" value="1"/>
</dbReference>
<reference evidence="5 6" key="1">
    <citation type="journal article" date="2021" name="J. Hered.">
        <title>A chromosome-level genome assembly of the parasitoid wasp, Cotesia glomerata (Hymenoptera: Braconidae).</title>
        <authorList>
            <person name="Pinto B.J."/>
            <person name="Weis J.J."/>
            <person name="Gamble T."/>
            <person name="Ode P.J."/>
            <person name="Paul R."/>
            <person name="Zaspel J.M."/>
        </authorList>
    </citation>
    <scope>NUCLEOTIDE SEQUENCE [LARGE SCALE GENOMIC DNA]</scope>
    <source>
        <strain evidence="5">CgM1</strain>
    </source>
</reference>
<evidence type="ECO:0000256" key="3">
    <source>
        <dbReference type="ARBA" id="ARBA00023128"/>
    </source>
</evidence>
<name>A0AAV7IWH4_COTGL</name>
<evidence type="ECO:0000256" key="2">
    <source>
        <dbReference type="ARBA" id="ARBA00023054"/>
    </source>
</evidence>
<evidence type="ECO:0000259" key="4">
    <source>
        <dbReference type="Pfam" id="PF04849"/>
    </source>
</evidence>
<keyword evidence="3" id="KW-0496">Mitochondrion</keyword>
<dbReference type="GO" id="GO:0048311">
    <property type="term" value="P:mitochondrion distribution"/>
    <property type="evidence" value="ECO:0007669"/>
    <property type="project" value="TreeGrafter"/>
</dbReference>
<dbReference type="InterPro" id="IPR006933">
    <property type="entry name" value="HAP1_N"/>
</dbReference>
<dbReference type="PANTHER" id="PTHR15751">
    <property type="entry name" value="TRAFFICKING KINESIN-BINDING PROTEIN"/>
    <property type="match status" value="1"/>
</dbReference>
<feature type="domain" description="HAP1 N-terminal" evidence="4">
    <location>
        <begin position="92"/>
        <end position="144"/>
    </location>
</feature>
<organism evidence="5 6">
    <name type="scientific">Cotesia glomerata</name>
    <name type="common">Lepidopteran parasitic wasp</name>
    <name type="synonym">Apanteles glomeratus</name>
    <dbReference type="NCBI Taxonomy" id="32391"/>
    <lineage>
        <taxon>Eukaryota</taxon>
        <taxon>Metazoa</taxon>
        <taxon>Ecdysozoa</taxon>
        <taxon>Arthropoda</taxon>
        <taxon>Hexapoda</taxon>
        <taxon>Insecta</taxon>
        <taxon>Pterygota</taxon>
        <taxon>Neoptera</taxon>
        <taxon>Endopterygota</taxon>
        <taxon>Hymenoptera</taxon>
        <taxon>Apocrita</taxon>
        <taxon>Ichneumonoidea</taxon>
        <taxon>Braconidae</taxon>
        <taxon>Microgastrinae</taxon>
        <taxon>Cotesia</taxon>
    </lineage>
</organism>
<dbReference type="AlphaFoldDB" id="A0AAV7IWH4"/>
<gene>
    <name evidence="5" type="ORF">KQX54_003429</name>
</gene>
<dbReference type="GO" id="GO:0005739">
    <property type="term" value="C:mitochondrion"/>
    <property type="evidence" value="ECO:0007669"/>
    <property type="project" value="UniProtKB-SubCell"/>
</dbReference>
<comment type="subcellular location">
    <subcellularLocation>
        <location evidence="1">Mitochondrion</location>
    </subcellularLocation>
</comment>
<dbReference type="PANTHER" id="PTHR15751:SF12">
    <property type="entry name" value="TRAFFICKING KINESIN-BINDING PROTEIN MILT"/>
    <property type="match status" value="1"/>
</dbReference>
<dbReference type="GO" id="GO:0006605">
    <property type="term" value="P:protein targeting"/>
    <property type="evidence" value="ECO:0007669"/>
    <property type="project" value="TreeGrafter"/>
</dbReference>
<sequence length="289" mass="32127">MRTEEEGETISLFATESKLADVEDVGPKRTEQITRASAASLKLSSSARATLQSLKSPRNRIATPASTRDAETITEVCSGGELPEVEIISLLEEQIPRYRLRADTLTQFQGYENEDWFIPSPAFRPDEADLKLSPDQIRETLNYFKKSRSGPKAGTSSSSVTEALSRESSAFNSLALDVSLAGLSVTDVPVTSPENELYKSSSVWRLPDSETDSQLWEDIGVVEYLETKHVAPDQSTEEERVEILKEVLRDTDIHEGDGSLSDFLFHVARTKNGKIYIRVIRTLLLNRGT</sequence>
<dbReference type="GO" id="GO:0017022">
    <property type="term" value="F:myosin binding"/>
    <property type="evidence" value="ECO:0007669"/>
    <property type="project" value="TreeGrafter"/>
</dbReference>
<dbReference type="Proteomes" id="UP000826195">
    <property type="component" value="Unassembled WGS sequence"/>
</dbReference>
<dbReference type="InterPro" id="IPR051946">
    <property type="entry name" value="Intracell_Traff-Reg"/>
</dbReference>
<accession>A0AAV7IWH4</accession>
<comment type="caution">
    <text evidence="5">The sequence shown here is derived from an EMBL/GenBank/DDBJ whole genome shotgun (WGS) entry which is preliminary data.</text>
</comment>
<dbReference type="GO" id="GO:0047496">
    <property type="term" value="P:vesicle transport along microtubule"/>
    <property type="evidence" value="ECO:0007669"/>
    <property type="project" value="TreeGrafter"/>
</dbReference>
<proteinExistence type="predicted"/>